<organism evidence="1 2">
    <name type="scientific">Lysobacter capsici AZ78</name>
    <dbReference type="NCBI Taxonomy" id="1444315"/>
    <lineage>
        <taxon>Bacteria</taxon>
        <taxon>Pseudomonadati</taxon>
        <taxon>Pseudomonadota</taxon>
        <taxon>Gammaproteobacteria</taxon>
        <taxon>Lysobacterales</taxon>
        <taxon>Lysobacteraceae</taxon>
        <taxon>Lysobacter</taxon>
    </lineage>
</organism>
<accession>A0A108U742</accession>
<reference evidence="1 2" key="1">
    <citation type="journal article" date="2014" name="Genome Announc.">
        <title>Draft Genome Sequence of Lysobacter capsici AZ78, a Bacterium Antagonistic to Plant-Pathogenic Oomycetes.</title>
        <authorList>
            <person name="Puopolo G."/>
            <person name="Sonego P."/>
            <person name="Engelen K."/>
            <person name="Pertot I."/>
        </authorList>
    </citation>
    <scope>NUCLEOTIDE SEQUENCE [LARGE SCALE GENOMIC DNA]</scope>
    <source>
        <strain evidence="1 2">AZ78</strain>
    </source>
</reference>
<name>A0A108U742_9GAMM</name>
<evidence type="ECO:0000313" key="1">
    <source>
        <dbReference type="EMBL" id="KWS03769.1"/>
    </source>
</evidence>
<sequence>MALFDFGPRSPLTRRWAIRYKGTDGGAENGPDCKSPFCAVLSVLPWEGRQVTALMLDGRELQLTPMSGARFCVLLRAKGQAVLEAFEAATSPAET</sequence>
<dbReference type="Proteomes" id="UP000023435">
    <property type="component" value="Unassembled WGS sequence"/>
</dbReference>
<protein>
    <submittedName>
        <fullName evidence="1">Uncharacterized protein</fullName>
    </submittedName>
</protein>
<dbReference type="EMBL" id="JAJA02000001">
    <property type="protein sequence ID" value="KWS03769.1"/>
    <property type="molecule type" value="Genomic_DNA"/>
</dbReference>
<dbReference type="AlphaFoldDB" id="A0A108U742"/>
<keyword evidence="2" id="KW-1185">Reference proteome</keyword>
<proteinExistence type="predicted"/>
<gene>
    <name evidence="1" type="ORF">AZ78_1318</name>
</gene>
<comment type="caution">
    <text evidence="1">The sequence shown here is derived from an EMBL/GenBank/DDBJ whole genome shotgun (WGS) entry which is preliminary data.</text>
</comment>
<evidence type="ECO:0000313" key="2">
    <source>
        <dbReference type="Proteomes" id="UP000023435"/>
    </source>
</evidence>